<dbReference type="OrthoDB" id="5967113at2759"/>
<evidence type="ECO:0000256" key="2">
    <source>
        <dbReference type="ARBA" id="ARBA00022692"/>
    </source>
</evidence>
<dbReference type="PRINTS" id="PR00249">
    <property type="entry name" value="GPCRSECRETIN"/>
</dbReference>
<evidence type="ECO:0000256" key="3">
    <source>
        <dbReference type="ARBA" id="ARBA00022989"/>
    </source>
</evidence>
<gene>
    <name evidence="7" type="ORF">KOW79_014692</name>
</gene>
<dbReference type="GO" id="GO:0016519">
    <property type="term" value="F:gastric inhibitory peptide receptor activity"/>
    <property type="evidence" value="ECO:0007669"/>
    <property type="project" value="TreeGrafter"/>
</dbReference>
<evidence type="ECO:0000256" key="1">
    <source>
        <dbReference type="ARBA" id="ARBA00004141"/>
    </source>
</evidence>
<evidence type="ECO:0000313" key="8">
    <source>
        <dbReference type="Proteomes" id="UP000824219"/>
    </source>
</evidence>
<keyword evidence="3 5" id="KW-1133">Transmembrane helix</keyword>
<keyword evidence="2 5" id="KW-0812">Transmembrane</keyword>
<protein>
    <recommendedName>
        <fullName evidence="6">G-protein coupled receptors family 2 profile 2 domain-containing protein</fullName>
    </recommendedName>
</protein>
<accession>A0A9D3NG76</accession>
<dbReference type="Proteomes" id="UP000824219">
    <property type="component" value="Linkage Group LG17"/>
</dbReference>
<dbReference type="FunFam" id="1.20.1070.10:FF:000133">
    <property type="entry name" value="Glucagon receptor a"/>
    <property type="match status" value="1"/>
</dbReference>
<evidence type="ECO:0000256" key="4">
    <source>
        <dbReference type="ARBA" id="ARBA00023136"/>
    </source>
</evidence>
<proteinExistence type="predicted"/>
<dbReference type="Gene3D" id="1.20.1070.10">
    <property type="entry name" value="Rhodopsin 7-helix transmembrane proteins"/>
    <property type="match status" value="1"/>
</dbReference>
<evidence type="ECO:0000256" key="5">
    <source>
        <dbReference type="SAM" id="Phobius"/>
    </source>
</evidence>
<dbReference type="EMBL" id="JAHKSW010000017">
    <property type="protein sequence ID" value="KAG7321834.1"/>
    <property type="molecule type" value="Genomic_DNA"/>
</dbReference>
<dbReference type="PANTHER" id="PTHR45620:SF5">
    <property type="entry name" value="GASTRIC INHIBITORY POLYPEPTIDE RECEPTOR"/>
    <property type="match status" value="1"/>
</dbReference>
<dbReference type="GO" id="GO:0007166">
    <property type="term" value="P:cell surface receptor signaling pathway"/>
    <property type="evidence" value="ECO:0007669"/>
    <property type="project" value="InterPro"/>
</dbReference>
<name>A0A9D3NG76_9TELE</name>
<comment type="caution">
    <text evidence="7">The sequence shown here is derived from an EMBL/GenBank/DDBJ whole genome shotgun (WGS) entry which is preliminary data.</text>
</comment>
<organism evidence="7 8">
    <name type="scientific">Hemibagrus wyckioides</name>
    <dbReference type="NCBI Taxonomy" id="337641"/>
    <lineage>
        <taxon>Eukaryota</taxon>
        <taxon>Metazoa</taxon>
        <taxon>Chordata</taxon>
        <taxon>Craniata</taxon>
        <taxon>Vertebrata</taxon>
        <taxon>Euteleostomi</taxon>
        <taxon>Actinopterygii</taxon>
        <taxon>Neopterygii</taxon>
        <taxon>Teleostei</taxon>
        <taxon>Ostariophysi</taxon>
        <taxon>Siluriformes</taxon>
        <taxon>Bagridae</taxon>
        <taxon>Hemibagrus</taxon>
    </lineage>
</organism>
<dbReference type="GO" id="GO:0007188">
    <property type="term" value="P:adenylate cyclase-modulating G protein-coupled receptor signaling pathway"/>
    <property type="evidence" value="ECO:0007669"/>
    <property type="project" value="TreeGrafter"/>
</dbReference>
<dbReference type="InterPro" id="IPR017981">
    <property type="entry name" value="GPCR_2-like_7TM"/>
</dbReference>
<dbReference type="PANTHER" id="PTHR45620">
    <property type="entry name" value="PDF RECEPTOR-LIKE PROTEIN-RELATED"/>
    <property type="match status" value="1"/>
</dbReference>
<dbReference type="InterPro" id="IPR050332">
    <property type="entry name" value="GPCR_2"/>
</dbReference>
<dbReference type="InterPro" id="IPR000832">
    <property type="entry name" value="GPCR_2_secretin-like"/>
</dbReference>
<dbReference type="Pfam" id="PF00002">
    <property type="entry name" value="7tm_2"/>
    <property type="match status" value="1"/>
</dbReference>
<feature type="transmembrane region" description="Helical" evidence="5">
    <location>
        <begin position="241"/>
        <end position="264"/>
    </location>
</feature>
<feature type="transmembrane region" description="Helical" evidence="5">
    <location>
        <begin position="126"/>
        <end position="146"/>
    </location>
</feature>
<dbReference type="PROSITE" id="PS50261">
    <property type="entry name" value="G_PROTEIN_RECEP_F2_4"/>
    <property type="match status" value="1"/>
</dbReference>
<comment type="subcellular location">
    <subcellularLocation>
        <location evidence="1">Membrane</location>
        <topology evidence="1">Multi-pass membrane protein</topology>
    </subcellularLocation>
</comment>
<dbReference type="GO" id="GO:0005886">
    <property type="term" value="C:plasma membrane"/>
    <property type="evidence" value="ECO:0007669"/>
    <property type="project" value="TreeGrafter"/>
</dbReference>
<feature type="transmembrane region" description="Helical" evidence="5">
    <location>
        <begin position="208"/>
        <end position="229"/>
    </location>
</feature>
<feature type="transmembrane region" description="Helical" evidence="5">
    <location>
        <begin position="100"/>
        <end position="119"/>
    </location>
</feature>
<sequence>MASGTPATRATPGETTHNALKIAATTKSRKLRCTRNYIHANLFASFILRAVSVLIRDDLLQKRSPYLQNSSNFSHVFSDQDLLGCRIAEVVMHYCMGTSFFWVLTEGLYLHNLLILLVFSENSYFYGYLALGWVTPVLYVVPWIVVRHLYENTGCWEKNENTVHMLIVEAPIYLAILVNCYFFIRIIQMLVSKFKAHQMRCTDYKFRLAKSTLTLMPLLGLHKIMFPTMDKEPNFDAFRATWIFFELFLNSTQGILVAILYCFLNKEVQTEIKNKWHRWKLGIGSLDEQRTTSSHILQGTTGQDHEDQPCQMDCLEESGIHSMEPLPASIQIPLHRHHHLGAKKGKAYCYISAHKQVLNGLDTPALDHCEHEGVNGYSDSYC</sequence>
<dbReference type="SUPFAM" id="SSF81321">
    <property type="entry name" value="Family A G protein-coupled receptor-like"/>
    <property type="match status" value="1"/>
</dbReference>
<feature type="domain" description="G-protein coupled receptors family 2 profile 2" evidence="6">
    <location>
        <begin position="29"/>
        <end position="265"/>
    </location>
</feature>
<evidence type="ECO:0000313" key="7">
    <source>
        <dbReference type="EMBL" id="KAG7321834.1"/>
    </source>
</evidence>
<reference evidence="7 8" key="1">
    <citation type="submission" date="2021-06" db="EMBL/GenBank/DDBJ databases">
        <title>Chromosome-level genome assembly of the red-tail catfish (Hemibagrus wyckioides).</title>
        <authorList>
            <person name="Shao F."/>
        </authorList>
    </citation>
    <scope>NUCLEOTIDE SEQUENCE [LARGE SCALE GENOMIC DNA]</scope>
    <source>
        <strain evidence="7">EC202008001</strain>
        <tissue evidence="7">Blood</tissue>
    </source>
</reference>
<dbReference type="AlphaFoldDB" id="A0A9D3NG76"/>
<evidence type="ECO:0000259" key="6">
    <source>
        <dbReference type="PROSITE" id="PS50261"/>
    </source>
</evidence>
<keyword evidence="4 5" id="KW-0472">Membrane</keyword>
<dbReference type="GO" id="GO:0017046">
    <property type="term" value="F:peptide hormone binding"/>
    <property type="evidence" value="ECO:0007669"/>
    <property type="project" value="TreeGrafter"/>
</dbReference>
<feature type="transmembrane region" description="Helical" evidence="5">
    <location>
        <begin position="37"/>
        <end position="55"/>
    </location>
</feature>
<keyword evidence="8" id="KW-1185">Reference proteome</keyword>
<feature type="transmembrane region" description="Helical" evidence="5">
    <location>
        <begin position="166"/>
        <end position="187"/>
    </location>
</feature>
<dbReference type="GO" id="GO:0008528">
    <property type="term" value="F:G protein-coupled peptide receptor activity"/>
    <property type="evidence" value="ECO:0007669"/>
    <property type="project" value="TreeGrafter"/>
</dbReference>